<evidence type="ECO:0000313" key="2">
    <source>
        <dbReference type="Proteomes" id="UP001501598"/>
    </source>
</evidence>
<dbReference type="EMBL" id="BAABGT010000102">
    <property type="protein sequence ID" value="GAA4557707.1"/>
    <property type="molecule type" value="Genomic_DNA"/>
</dbReference>
<sequence length="87" mass="9292">MGGRSRYDRNIPVDDAIAAEAAAYSTIAELLDGTGEEIIGDRAVAAQIGNVLHSAAIELRAGRALPIEVRRAVRGLANALREQRDPR</sequence>
<name>A0ABP8S202_9PSEU</name>
<protein>
    <submittedName>
        <fullName evidence="1">Uncharacterized protein</fullName>
    </submittedName>
</protein>
<evidence type="ECO:0000313" key="1">
    <source>
        <dbReference type="EMBL" id="GAA4557707.1"/>
    </source>
</evidence>
<gene>
    <name evidence="1" type="ORF">GCM10023175_62660</name>
</gene>
<organism evidence="1 2">
    <name type="scientific">Pseudonocardia xishanensis</name>
    <dbReference type="NCBI Taxonomy" id="630995"/>
    <lineage>
        <taxon>Bacteria</taxon>
        <taxon>Bacillati</taxon>
        <taxon>Actinomycetota</taxon>
        <taxon>Actinomycetes</taxon>
        <taxon>Pseudonocardiales</taxon>
        <taxon>Pseudonocardiaceae</taxon>
        <taxon>Pseudonocardia</taxon>
    </lineage>
</organism>
<reference evidence="2" key="1">
    <citation type="journal article" date="2019" name="Int. J. Syst. Evol. Microbiol.">
        <title>The Global Catalogue of Microorganisms (GCM) 10K type strain sequencing project: providing services to taxonomists for standard genome sequencing and annotation.</title>
        <authorList>
            <consortium name="The Broad Institute Genomics Platform"/>
            <consortium name="The Broad Institute Genome Sequencing Center for Infectious Disease"/>
            <person name="Wu L."/>
            <person name="Ma J."/>
        </authorList>
    </citation>
    <scope>NUCLEOTIDE SEQUENCE [LARGE SCALE GENOMIC DNA]</scope>
    <source>
        <strain evidence="2">JCM 17906</strain>
    </source>
</reference>
<accession>A0ABP8S202</accession>
<comment type="caution">
    <text evidence="1">The sequence shown here is derived from an EMBL/GenBank/DDBJ whole genome shotgun (WGS) entry which is preliminary data.</text>
</comment>
<dbReference type="RefSeq" id="WP_345426476.1">
    <property type="nucleotide sequence ID" value="NZ_BAABGT010000102.1"/>
</dbReference>
<keyword evidence="2" id="KW-1185">Reference proteome</keyword>
<dbReference type="Proteomes" id="UP001501598">
    <property type="component" value="Unassembled WGS sequence"/>
</dbReference>
<proteinExistence type="predicted"/>